<sequence>ALQGLEGLISRQAYSYELSPEEIAEWHLRLSDPLYAFIEDKCVTSESAWIPKDDLYKAFLDYCDKQNIPRIGKESFGRALKNVKNANVTSQKRGPRGEQIYGWERIRLKEEEEEEKEEEEKEIDMEV</sequence>
<evidence type="ECO:0000313" key="2">
    <source>
        <dbReference type="EMBL" id="GAI24868.1"/>
    </source>
</evidence>
<dbReference type="EMBL" id="BARV01013654">
    <property type="protein sequence ID" value="GAI24868.1"/>
    <property type="molecule type" value="Genomic_DNA"/>
</dbReference>
<dbReference type="InterPro" id="IPR036388">
    <property type="entry name" value="WH-like_DNA-bd_sf"/>
</dbReference>
<reference evidence="2" key="1">
    <citation type="journal article" date="2014" name="Front. Microbiol.">
        <title>High frequency of phylogenetically diverse reductive dehalogenase-homologous genes in deep subseafloor sedimentary metagenomes.</title>
        <authorList>
            <person name="Kawai M."/>
            <person name="Futagami T."/>
            <person name="Toyoda A."/>
            <person name="Takaki Y."/>
            <person name="Nishi S."/>
            <person name="Hori S."/>
            <person name="Arai W."/>
            <person name="Tsubouchi T."/>
            <person name="Morono Y."/>
            <person name="Uchiyama I."/>
            <person name="Ito T."/>
            <person name="Fujiyama A."/>
            <person name="Inagaki F."/>
            <person name="Takami H."/>
        </authorList>
    </citation>
    <scope>NUCLEOTIDE SEQUENCE</scope>
    <source>
        <strain evidence="2">Expedition CK06-06</strain>
    </source>
</reference>
<accession>X1M0H5</accession>
<evidence type="ECO:0000259" key="1">
    <source>
        <dbReference type="Pfam" id="PF03288"/>
    </source>
</evidence>
<dbReference type="Gene3D" id="1.10.10.10">
    <property type="entry name" value="Winged helix-like DNA-binding domain superfamily/Winged helix DNA-binding domain"/>
    <property type="match status" value="1"/>
</dbReference>
<dbReference type="SUPFAM" id="SSF46785">
    <property type="entry name" value="Winged helix' DNA-binding domain"/>
    <property type="match status" value="1"/>
</dbReference>
<comment type="caution">
    <text evidence="2">The sequence shown here is derived from an EMBL/GenBank/DDBJ whole genome shotgun (WGS) entry which is preliminary data.</text>
</comment>
<protein>
    <recommendedName>
        <fullName evidence="1">DNA primase/nucleoside triphosphatase C-terminal domain-containing protein</fullName>
    </recommendedName>
</protein>
<feature type="domain" description="DNA primase/nucleoside triphosphatase C-terminal" evidence="1">
    <location>
        <begin position="31"/>
        <end position="109"/>
    </location>
</feature>
<organism evidence="2">
    <name type="scientific">marine sediment metagenome</name>
    <dbReference type="NCBI Taxonomy" id="412755"/>
    <lineage>
        <taxon>unclassified sequences</taxon>
        <taxon>metagenomes</taxon>
        <taxon>ecological metagenomes</taxon>
    </lineage>
</organism>
<proteinExistence type="predicted"/>
<feature type="non-terminal residue" evidence="2">
    <location>
        <position position="1"/>
    </location>
</feature>
<name>X1M0H5_9ZZZZ</name>
<gene>
    <name evidence="2" type="ORF">S06H3_24500</name>
</gene>
<dbReference type="InterPro" id="IPR004968">
    <property type="entry name" value="DNA_primase/NTPase_C"/>
</dbReference>
<dbReference type="AlphaFoldDB" id="X1M0H5"/>
<dbReference type="Pfam" id="PF03288">
    <property type="entry name" value="Pox_D5"/>
    <property type="match status" value="1"/>
</dbReference>
<dbReference type="InterPro" id="IPR036390">
    <property type="entry name" value="WH_DNA-bd_sf"/>
</dbReference>